<evidence type="ECO:0000313" key="2">
    <source>
        <dbReference type="EMBL" id="SOY29838.1"/>
    </source>
</evidence>
<dbReference type="PANTHER" id="PTHR33361">
    <property type="entry name" value="GLR0591 PROTEIN"/>
    <property type="match status" value="1"/>
</dbReference>
<keyword evidence="1" id="KW-1133">Transmembrane helix</keyword>
<dbReference type="Pfam" id="PF05960">
    <property type="entry name" value="DUF885"/>
    <property type="match status" value="1"/>
</dbReference>
<keyword evidence="3" id="KW-1185">Reference proteome</keyword>
<sequence>MKKHSSISFRQLFFGLCFLLAFSGMTLFLFSWRRDEKRFTNITNTLFVNDMKANTLNMHYTLANPEDFGIHDYEPVLSCYHADLALQSQAETENTLAALKAIRPDKLSESDAILWRLMTRSLENTLALDSFPYYSEPLSPSSGAQSRLPILLAEYTFRGKRDVEDYLALLDQTDDYFASLLVYEQEKSAAGYGMPGSFLREVRRQCDTIITGEILDAGTHFLQTTFQERLEKMLQEKLITPKEAASYAAQNNRLLKTVLLPAYIALGDGLLQLEDDSILPSGLAALPDGQTYYEQLLISETGSYRPISEIQKMLTAQFGREYDEIKKLARNHPEIVQNLTLDTTEDFPYKNASQMLLDLQNRMAEDFPAIPGPSSDIAVKAVSPSLEAYCAPAFYLTAPLDDTAANNIYINRSKTPDGLELYTTLAHEGYPGHLYQTVYHNRTALSSGERPARQLLWYGGYQEGWALYVEFLSYDYAVQLLLEDNQETAALMARLERHNRSLQLCLYSLLDIMIHYENAGYSQIAKVLESFGITDSESSRSIYNYIIQSPCNYPKYYLGYLEILSLREQAKELWGKEYTDYRFHCFYLDCGPSDFLSLQERLQS</sequence>
<dbReference type="AlphaFoldDB" id="A0A2K4ZH92"/>
<feature type="transmembrane region" description="Helical" evidence="1">
    <location>
        <begin position="12"/>
        <end position="32"/>
    </location>
</feature>
<dbReference type="RefSeq" id="WP_103239920.1">
    <property type="nucleotide sequence ID" value="NZ_JANJZD010000011.1"/>
</dbReference>
<evidence type="ECO:0000313" key="3">
    <source>
        <dbReference type="Proteomes" id="UP000236311"/>
    </source>
</evidence>
<name>A0A2K4ZH92_9FIRM</name>
<protein>
    <recommendedName>
        <fullName evidence="4">DUF885 domain-containing protein</fullName>
    </recommendedName>
</protein>
<evidence type="ECO:0000256" key="1">
    <source>
        <dbReference type="SAM" id="Phobius"/>
    </source>
</evidence>
<dbReference type="PANTHER" id="PTHR33361:SF2">
    <property type="entry name" value="DUF885 DOMAIN-CONTAINING PROTEIN"/>
    <property type="match status" value="1"/>
</dbReference>
<reference evidence="2 3" key="1">
    <citation type="submission" date="2018-01" db="EMBL/GenBank/DDBJ databases">
        <authorList>
            <person name="Gaut B.S."/>
            <person name="Morton B.R."/>
            <person name="Clegg M.T."/>
            <person name="Duvall M.R."/>
        </authorList>
    </citation>
    <scope>NUCLEOTIDE SEQUENCE [LARGE SCALE GENOMIC DNA]</scope>
    <source>
        <strain evidence="2">GP69</strain>
    </source>
</reference>
<dbReference type="EMBL" id="OFSM01000012">
    <property type="protein sequence ID" value="SOY29838.1"/>
    <property type="molecule type" value="Genomic_DNA"/>
</dbReference>
<organism evidence="2 3">
    <name type="scientific">Acetatifactor muris</name>
    <dbReference type="NCBI Taxonomy" id="879566"/>
    <lineage>
        <taxon>Bacteria</taxon>
        <taxon>Bacillati</taxon>
        <taxon>Bacillota</taxon>
        <taxon>Clostridia</taxon>
        <taxon>Lachnospirales</taxon>
        <taxon>Lachnospiraceae</taxon>
        <taxon>Acetatifactor</taxon>
    </lineage>
</organism>
<gene>
    <name evidence="2" type="ORF">AMURIS_02559</name>
</gene>
<dbReference type="InterPro" id="IPR010281">
    <property type="entry name" value="DUF885"/>
</dbReference>
<evidence type="ECO:0008006" key="4">
    <source>
        <dbReference type="Google" id="ProtNLM"/>
    </source>
</evidence>
<keyword evidence="1" id="KW-0812">Transmembrane</keyword>
<accession>A0A2K4ZH92</accession>
<dbReference type="OrthoDB" id="9760040at2"/>
<dbReference type="Proteomes" id="UP000236311">
    <property type="component" value="Unassembled WGS sequence"/>
</dbReference>
<keyword evidence="1" id="KW-0472">Membrane</keyword>
<proteinExistence type="predicted"/>